<name>A0A5J4VRI6_9EUKA</name>
<evidence type="ECO:0000313" key="1">
    <source>
        <dbReference type="EMBL" id="KAA6385258.1"/>
    </source>
</evidence>
<reference evidence="1 2" key="1">
    <citation type="submission" date="2019-03" db="EMBL/GenBank/DDBJ databases">
        <title>Single cell metagenomics reveals metabolic interactions within the superorganism composed of flagellate Streblomastix strix and complex community of Bacteroidetes bacteria on its surface.</title>
        <authorList>
            <person name="Treitli S.C."/>
            <person name="Kolisko M."/>
            <person name="Husnik F."/>
            <person name="Keeling P."/>
            <person name="Hampl V."/>
        </authorList>
    </citation>
    <scope>NUCLEOTIDE SEQUENCE [LARGE SCALE GENOMIC DNA]</scope>
    <source>
        <strain evidence="1">ST1C</strain>
    </source>
</reference>
<evidence type="ECO:0000313" key="2">
    <source>
        <dbReference type="Proteomes" id="UP000324800"/>
    </source>
</evidence>
<comment type="caution">
    <text evidence="1">The sequence shown here is derived from an EMBL/GenBank/DDBJ whole genome shotgun (WGS) entry which is preliminary data.</text>
</comment>
<organism evidence="1 2">
    <name type="scientific">Streblomastix strix</name>
    <dbReference type="NCBI Taxonomy" id="222440"/>
    <lineage>
        <taxon>Eukaryota</taxon>
        <taxon>Metamonada</taxon>
        <taxon>Preaxostyla</taxon>
        <taxon>Oxymonadida</taxon>
        <taxon>Streblomastigidae</taxon>
        <taxon>Streblomastix</taxon>
    </lineage>
</organism>
<proteinExistence type="predicted"/>
<sequence length="380" mass="44669">MWANHCVYQCEGIRLFHQLLAQKQTIQYKYILPINVHSERGAPMEIRSQDNINTYKQYLRTVIGSMKEGTNTDTLEKIVAIFSLMFLAFRYTLAGGAIPSLKEHVIRREIYYVDCNVNLCFWTAYLFITVHNSKDNRRKDSSKIAEAKRIHQRVNGEEFRDNYQGFDFVNDIDNFINKEQVMCRCRHKQFIILFINDGIDANIMYISDVEALTGFRYCNICHKQAFRVSDPNQQTSTRNHMKKCQKNNGKIVKKVILEKFAKPFVPHILSNKTYKYLFANNLTHLFERTQYFVTYDIETLQKKINEKFGDCSQVTATLIPYAIASNVKLSNGIHSINYDIRTENFLDKWLEQLFEEAKQVKKGNKYNDETIPQYYEVPVI</sequence>
<dbReference type="EMBL" id="SNRW01005347">
    <property type="protein sequence ID" value="KAA6385258.1"/>
    <property type="molecule type" value="Genomic_DNA"/>
</dbReference>
<protein>
    <submittedName>
        <fullName evidence="1">Uncharacterized protein</fullName>
    </submittedName>
</protein>
<dbReference type="AlphaFoldDB" id="A0A5J4VRI6"/>
<dbReference type="Proteomes" id="UP000324800">
    <property type="component" value="Unassembled WGS sequence"/>
</dbReference>
<gene>
    <name evidence="1" type="ORF">EZS28_019214</name>
</gene>
<accession>A0A5J4VRI6</accession>